<dbReference type="AlphaFoldDB" id="I0IKY9"/>
<dbReference type="SUPFAM" id="SSF101386">
    <property type="entry name" value="all-alpha NTP pyrophosphatases"/>
    <property type="match status" value="2"/>
</dbReference>
<dbReference type="Pfam" id="PF03819">
    <property type="entry name" value="MazG"/>
    <property type="match status" value="1"/>
</dbReference>
<dbReference type="Gene3D" id="1.10.287.1080">
    <property type="entry name" value="MazG-like"/>
    <property type="match status" value="2"/>
</dbReference>
<reference evidence="3" key="2">
    <citation type="submission" date="2012-03" db="EMBL/GenBank/DDBJ databases">
        <title>The complete genome sequence of the pioneer microbe on fresh volcanic deposit, Leptospirillum ferrooxidans strain C2-3.</title>
        <authorList>
            <person name="Fujimura R."/>
            <person name="Sato Y."/>
            <person name="Nishizawa T."/>
            <person name="Nanba K."/>
            <person name="Oshima K."/>
            <person name="Hattori M."/>
            <person name="Kamijo T."/>
            <person name="Ohta H."/>
        </authorList>
    </citation>
    <scope>NUCLEOTIDE SEQUENCE [LARGE SCALE GENOMIC DNA]</scope>
    <source>
        <strain evidence="3">C2-3</strain>
    </source>
</reference>
<evidence type="ECO:0000259" key="1">
    <source>
        <dbReference type="Pfam" id="PF03819"/>
    </source>
</evidence>
<evidence type="ECO:0000313" key="2">
    <source>
        <dbReference type="EMBL" id="BAM05938.1"/>
    </source>
</evidence>
<keyword evidence="3" id="KW-1185">Reference proteome</keyword>
<dbReference type="RefSeq" id="WP_014448432.1">
    <property type="nucleotide sequence ID" value="NC_017094.1"/>
</dbReference>
<dbReference type="GO" id="GO:0046061">
    <property type="term" value="P:dATP catabolic process"/>
    <property type="evidence" value="ECO:0007669"/>
    <property type="project" value="TreeGrafter"/>
</dbReference>
<dbReference type="PANTHER" id="PTHR30522:SF0">
    <property type="entry name" value="NUCLEOSIDE TRIPHOSPHATE PYROPHOSPHOHYDROLASE"/>
    <property type="match status" value="1"/>
</dbReference>
<dbReference type="EMBL" id="AP012342">
    <property type="protein sequence ID" value="BAM05938.1"/>
    <property type="molecule type" value="Genomic_DNA"/>
</dbReference>
<gene>
    <name evidence="2" type="ordered locus">LFE_0212</name>
</gene>
<organism evidence="2 3">
    <name type="scientific">Leptospirillum ferrooxidans (strain C2-3)</name>
    <dbReference type="NCBI Taxonomy" id="1162668"/>
    <lineage>
        <taxon>Bacteria</taxon>
        <taxon>Pseudomonadati</taxon>
        <taxon>Nitrospirota</taxon>
        <taxon>Nitrospiria</taxon>
        <taxon>Nitrospirales</taxon>
        <taxon>Nitrospiraceae</taxon>
        <taxon>Leptospirillum</taxon>
    </lineage>
</organism>
<dbReference type="GO" id="GO:0046047">
    <property type="term" value="P:TTP catabolic process"/>
    <property type="evidence" value="ECO:0007669"/>
    <property type="project" value="TreeGrafter"/>
</dbReference>
<dbReference type="Proteomes" id="UP000007382">
    <property type="component" value="Chromosome"/>
</dbReference>
<dbReference type="GO" id="GO:0046052">
    <property type="term" value="P:UTP catabolic process"/>
    <property type="evidence" value="ECO:0007669"/>
    <property type="project" value="TreeGrafter"/>
</dbReference>
<protein>
    <submittedName>
        <fullName evidence="2">Putative MazG family protein</fullName>
    </submittedName>
</protein>
<dbReference type="eggNOG" id="COG3956">
    <property type="taxonomic scope" value="Bacteria"/>
</dbReference>
<dbReference type="KEGG" id="lfc:LFE_0212"/>
<dbReference type="CDD" id="cd11528">
    <property type="entry name" value="NTP-PPase_MazG_Nterm"/>
    <property type="match status" value="1"/>
</dbReference>
<proteinExistence type="predicted"/>
<evidence type="ECO:0000313" key="3">
    <source>
        <dbReference type="Proteomes" id="UP000007382"/>
    </source>
</evidence>
<dbReference type="PANTHER" id="PTHR30522">
    <property type="entry name" value="NUCLEOSIDE TRIPHOSPHATE PYROPHOSPHOHYDROLASE"/>
    <property type="match status" value="1"/>
</dbReference>
<dbReference type="InterPro" id="IPR048015">
    <property type="entry name" value="NTP-PPase_MazG-like_N"/>
</dbReference>
<dbReference type="HOGENOM" id="CLU_038356_0_1_0"/>
<dbReference type="NCBIfam" id="NF007113">
    <property type="entry name" value="PRK09562.1"/>
    <property type="match status" value="1"/>
</dbReference>
<dbReference type="GO" id="GO:0046081">
    <property type="term" value="P:dUTP catabolic process"/>
    <property type="evidence" value="ECO:0007669"/>
    <property type="project" value="TreeGrafter"/>
</dbReference>
<dbReference type="CDD" id="cd11529">
    <property type="entry name" value="NTP-PPase_MazG_Cterm"/>
    <property type="match status" value="1"/>
</dbReference>
<dbReference type="PATRIC" id="fig|1162668.3.peg.250"/>
<feature type="domain" description="NTP pyrophosphohydrolase MazG-like" evidence="1">
    <location>
        <begin position="42"/>
        <end position="115"/>
    </location>
</feature>
<dbReference type="GO" id="GO:0006203">
    <property type="term" value="P:dGTP catabolic process"/>
    <property type="evidence" value="ECO:0007669"/>
    <property type="project" value="TreeGrafter"/>
</dbReference>
<dbReference type="NCBIfam" id="TIGR00444">
    <property type="entry name" value="mazG"/>
    <property type="match status" value="1"/>
</dbReference>
<accession>I0IKY9</accession>
<reference evidence="2 3" key="1">
    <citation type="journal article" date="2012" name="J. Bacteriol.">
        <title>Complete Genome Sequence of Leptospirillum ferrooxidans Strain C2-3, Isolated from a Fresh Volcanic Ash Deposit on the Island of Miyake, Japan.</title>
        <authorList>
            <person name="Fujimura R."/>
            <person name="Sato Y."/>
            <person name="Nishizawa T."/>
            <person name="Oshima K."/>
            <person name="Kim S.-W."/>
            <person name="Hattori M."/>
            <person name="Kamijo T."/>
            <person name="Ohta H."/>
        </authorList>
    </citation>
    <scope>NUCLEOTIDE SEQUENCE [LARGE SCALE GENOMIC DNA]</scope>
    <source>
        <strain evidence="2 3">C2-3</strain>
    </source>
</reference>
<dbReference type="InterPro" id="IPR004518">
    <property type="entry name" value="MazG-like_dom"/>
</dbReference>
<dbReference type="InterPro" id="IPR011551">
    <property type="entry name" value="NTP_PyrPHydrolase_MazG"/>
</dbReference>
<dbReference type="STRING" id="1162668.LFE_0212"/>
<name>I0IKY9_LEPFC</name>
<sequence length="276" mass="31551">MKEPTDFDKKTGKDPDGEALSRLIDVIGRLRGPEGCAFDRAQTLPKLLEDLREEFHELADAISTDNLPEISSEISDLFTVLLFMRQILWEKNGLLTSDLFNMSADKMIRRHPHVFLEPNPDKKIEAIWETWEAIKKTEEEHQDRKSMLDGIPKSMSALDAAQKLGKKAGRVGFDWVSADGAWEKVEEELEELSQARHESPDRLKHELGDLLLALSSYGRHLGIRTEEALLQANKRFRDRFHQMELDASLSNRALSSLSPEEWNDMWIEAKKKEGSG</sequence>
<dbReference type="GO" id="GO:0046076">
    <property type="term" value="P:dTTP catabolic process"/>
    <property type="evidence" value="ECO:0007669"/>
    <property type="project" value="TreeGrafter"/>
</dbReference>
<dbReference type="GO" id="GO:0047429">
    <property type="term" value="F:nucleoside triphosphate diphosphatase activity"/>
    <property type="evidence" value="ECO:0007669"/>
    <property type="project" value="InterPro"/>
</dbReference>
<dbReference type="OrthoDB" id="9808939at2"/>
<dbReference type="InterPro" id="IPR048011">
    <property type="entry name" value="NTP-PPase_MazG-like_C"/>
</dbReference>